<keyword evidence="1 5" id="KW-0479">Metal-binding</keyword>
<keyword evidence="2 5" id="KW-0862">Zinc</keyword>
<evidence type="ECO:0000313" key="8">
    <source>
        <dbReference type="EMBL" id="KAF8567327.1"/>
    </source>
</evidence>
<dbReference type="PROSITE" id="PS40000">
    <property type="entry name" value="DM_1"/>
    <property type="match status" value="1"/>
</dbReference>
<organism evidence="8 9">
    <name type="scientific">Paragonimus westermani</name>
    <dbReference type="NCBI Taxonomy" id="34504"/>
    <lineage>
        <taxon>Eukaryota</taxon>
        <taxon>Metazoa</taxon>
        <taxon>Spiralia</taxon>
        <taxon>Lophotrochozoa</taxon>
        <taxon>Platyhelminthes</taxon>
        <taxon>Trematoda</taxon>
        <taxon>Digenea</taxon>
        <taxon>Plagiorchiida</taxon>
        <taxon>Troglotremata</taxon>
        <taxon>Troglotrematidae</taxon>
        <taxon>Paragonimus</taxon>
    </lineage>
</organism>
<keyword evidence="3 5" id="KW-0238">DNA-binding</keyword>
<dbReference type="Pfam" id="PF00751">
    <property type="entry name" value="DM"/>
    <property type="match status" value="1"/>
</dbReference>
<dbReference type="PANTHER" id="PTHR12322:SF53">
    <property type="entry name" value="DOUBLESEX-MAB RELATED 11E"/>
    <property type="match status" value="1"/>
</dbReference>
<evidence type="ECO:0000256" key="6">
    <source>
        <dbReference type="SAM" id="MobiDB-lite"/>
    </source>
</evidence>
<dbReference type="GO" id="GO:0007548">
    <property type="term" value="P:sex differentiation"/>
    <property type="evidence" value="ECO:0007669"/>
    <property type="project" value="TreeGrafter"/>
</dbReference>
<gene>
    <name evidence="8" type="ORF">P879_05787</name>
</gene>
<dbReference type="GO" id="GO:0046872">
    <property type="term" value="F:metal ion binding"/>
    <property type="evidence" value="ECO:0007669"/>
    <property type="project" value="UniProtKB-KW"/>
</dbReference>
<dbReference type="GO" id="GO:0000978">
    <property type="term" value="F:RNA polymerase II cis-regulatory region sequence-specific DNA binding"/>
    <property type="evidence" value="ECO:0007669"/>
    <property type="project" value="TreeGrafter"/>
</dbReference>
<feature type="DNA-binding region" description="DM" evidence="5">
    <location>
        <begin position="30"/>
        <end position="77"/>
    </location>
</feature>
<dbReference type="EMBL" id="JTDF01003975">
    <property type="protein sequence ID" value="KAF8567327.1"/>
    <property type="molecule type" value="Genomic_DNA"/>
</dbReference>
<evidence type="ECO:0000256" key="4">
    <source>
        <dbReference type="ARBA" id="ARBA00023242"/>
    </source>
</evidence>
<dbReference type="SMART" id="SM00301">
    <property type="entry name" value="DM"/>
    <property type="match status" value="1"/>
</dbReference>
<dbReference type="Gene3D" id="4.10.1040.10">
    <property type="entry name" value="DM DNA-binding domain"/>
    <property type="match status" value="1"/>
</dbReference>
<dbReference type="AlphaFoldDB" id="A0A8T0DKT5"/>
<feature type="compositionally biased region" description="Polar residues" evidence="6">
    <location>
        <begin position="148"/>
        <end position="167"/>
    </location>
</feature>
<sequence>MSIPTLQTTSSENKQLTRMDYGGPLRIPKCTRCRNHGVVSSLKGHKRSCRWKNCRCPACLLVVERQRVMAAQVALRRQQTVQTNRGRSLEGRVEYLLAHQRQLSSVEEGRIPQGYAPDWFVHPTPPMRNVDMVFDPDGNTMECAPSNGKDSFSTDSFAGPQTQSPNVDTAGKLDPTGKLYPCLVNLMSWSSLLWWHYNQQSSQTVMSQETCTIDPVQKACAVANVPITRQNHALELTARATHLKVNENRLQESNQPAALGQLIAMDNNSVPQSTHLSPGFMLPYLMDPVNQRIPTMGGTIQSDSVTHPHQYRYQEVHEQRVGVSQKQAMLGSPEQCNTIRQQRFSVAHLLNESV</sequence>
<dbReference type="GO" id="GO:0005634">
    <property type="term" value="C:nucleus"/>
    <property type="evidence" value="ECO:0007669"/>
    <property type="project" value="UniProtKB-SubCell"/>
</dbReference>
<evidence type="ECO:0000256" key="2">
    <source>
        <dbReference type="ARBA" id="ARBA00022833"/>
    </source>
</evidence>
<dbReference type="InterPro" id="IPR026607">
    <property type="entry name" value="DMRT"/>
</dbReference>
<reference evidence="8 9" key="1">
    <citation type="submission" date="2019-07" db="EMBL/GenBank/DDBJ databases">
        <title>Annotation for the trematode Paragonimus westermani.</title>
        <authorList>
            <person name="Choi Y.-J."/>
        </authorList>
    </citation>
    <scope>NUCLEOTIDE SEQUENCE [LARGE SCALE GENOMIC DNA]</scope>
    <source>
        <strain evidence="8">180907_Pwestermani</strain>
    </source>
</reference>
<dbReference type="PANTHER" id="PTHR12322">
    <property type="entry name" value="DOUBLESEX AND MAB-3 RELATED TRANSCRIPTION FACTOR DMRT"/>
    <property type="match status" value="1"/>
</dbReference>
<accession>A0A8T0DKT5</accession>
<evidence type="ECO:0000256" key="3">
    <source>
        <dbReference type="ARBA" id="ARBA00023125"/>
    </source>
</evidence>
<dbReference type="Proteomes" id="UP000699462">
    <property type="component" value="Unassembled WGS sequence"/>
</dbReference>
<evidence type="ECO:0000259" key="7">
    <source>
        <dbReference type="PROSITE" id="PS50809"/>
    </source>
</evidence>
<evidence type="ECO:0000313" key="9">
    <source>
        <dbReference type="Proteomes" id="UP000699462"/>
    </source>
</evidence>
<comment type="subcellular location">
    <subcellularLocation>
        <location evidence="5">Nucleus</location>
    </subcellularLocation>
</comment>
<keyword evidence="4 5" id="KW-0539">Nucleus</keyword>
<feature type="domain" description="DM" evidence="7">
    <location>
        <begin position="30"/>
        <end position="77"/>
    </location>
</feature>
<protein>
    <recommendedName>
        <fullName evidence="7">DM domain-containing protein</fullName>
    </recommendedName>
</protein>
<evidence type="ECO:0000256" key="5">
    <source>
        <dbReference type="PROSITE-ProRule" id="PRU00070"/>
    </source>
</evidence>
<evidence type="ECO:0000256" key="1">
    <source>
        <dbReference type="ARBA" id="ARBA00022723"/>
    </source>
</evidence>
<dbReference type="SUPFAM" id="SSF82927">
    <property type="entry name" value="Cysteine-rich DNA binding domain, (DM domain)"/>
    <property type="match status" value="1"/>
</dbReference>
<dbReference type="PROSITE" id="PS50809">
    <property type="entry name" value="DM_2"/>
    <property type="match status" value="1"/>
</dbReference>
<feature type="region of interest" description="Disordered" evidence="6">
    <location>
        <begin position="146"/>
        <end position="170"/>
    </location>
</feature>
<comment type="caution">
    <text evidence="8">The sequence shown here is derived from an EMBL/GenBank/DDBJ whole genome shotgun (WGS) entry which is preliminary data.</text>
</comment>
<dbReference type="InterPro" id="IPR036407">
    <property type="entry name" value="DM_DNA-bd_sf"/>
</dbReference>
<keyword evidence="9" id="KW-1185">Reference proteome</keyword>
<name>A0A8T0DKT5_9TREM</name>
<proteinExistence type="predicted"/>
<dbReference type="OrthoDB" id="6162476at2759"/>
<dbReference type="InterPro" id="IPR001275">
    <property type="entry name" value="DM_DNA-bd"/>
</dbReference>
<dbReference type="GO" id="GO:0000981">
    <property type="term" value="F:DNA-binding transcription factor activity, RNA polymerase II-specific"/>
    <property type="evidence" value="ECO:0007669"/>
    <property type="project" value="TreeGrafter"/>
</dbReference>
<dbReference type="FunFam" id="4.10.1040.10:FF:000001">
    <property type="entry name" value="doublesex- and mab-3-related transcription factor 1"/>
    <property type="match status" value="1"/>
</dbReference>